<dbReference type="Gene3D" id="3.90.1110.10">
    <property type="entry name" value="RNA polymerase Rpb2, domain 2"/>
    <property type="match status" value="1"/>
</dbReference>
<evidence type="ECO:0000256" key="6">
    <source>
        <dbReference type="ARBA" id="ARBA00022695"/>
    </source>
</evidence>
<evidence type="ECO:0000256" key="12">
    <source>
        <dbReference type="RuleBase" id="RU000434"/>
    </source>
</evidence>
<dbReference type="GO" id="GO:0003677">
    <property type="term" value="F:DNA binding"/>
    <property type="evidence" value="ECO:0007669"/>
    <property type="project" value="InterPro"/>
</dbReference>
<feature type="domain" description="RNA polymerase Rpb2" evidence="13">
    <location>
        <begin position="209"/>
        <end position="397"/>
    </location>
</feature>
<evidence type="ECO:0000256" key="11">
    <source>
        <dbReference type="ARBA" id="ARBA00023242"/>
    </source>
</evidence>
<dbReference type="Gene3D" id="3.90.1100.10">
    <property type="match status" value="2"/>
</dbReference>
<dbReference type="InterPro" id="IPR007642">
    <property type="entry name" value="RNA_pol_Rpb2_2"/>
</dbReference>
<dbReference type="GO" id="GO:0032549">
    <property type="term" value="F:ribonucleoside binding"/>
    <property type="evidence" value="ECO:0007669"/>
    <property type="project" value="InterPro"/>
</dbReference>
<keyword evidence="4 17" id="KW-0240">DNA-directed RNA polymerase</keyword>
<dbReference type="Pfam" id="PF06883">
    <property type="entry name" value="RNA_pol_Rpa2_4"/>
    <property type="match status" value="1"/>
</dbReference>
<keyword evidence="6" id="KW-0548">Nucleotidyltransferase</keyword>
<feature type="domain" description="RNA polymerase beta subunit protrusion" evidence="14">
    <location>
        <begin position="39"/>
        <end position="432"/>
    </location>
</feature>
<dbReference type="GO" id="GO:0008270">
    <property type="term" value="F:zinc ion binding"/>
    <property type="evidence" value="ECO:0007669"/>
    <property type="project" value="UniProtKB-KW"/>
</dbReference>
<dbReference type="GO" id="GO:0003899">
    <property type="term" value="F:DNA-directed RNA polymerase activity"/>
    <property type="evidence" value="ECO:0007669"/>
    <property type="project" value="UniProtKB-EC"/>
</dbReference>
<evidence type="ECO:0000256" key="3">
    <source>
        <dbReference type="ARBA" id="ARBA00012418"/>
    </source>
</evidence>
<dbReference type="GO" id="GO:0006351">
    <property type="term" value="P:DNA-templated transcription"/>
    <property type="evidence" value="ECO:0007669"/>
    <property type="project" value="InterPro"/>
</dbReference>
<feature type="domain" description="DNA-directed RNA polymerase I subunit RPA2" evidence="16">
    <location>
        <begin position="588"/>
        <end position="645"/>
    </location>
</feature>
<keyword evidence="11" id="KW-0539">Nucleus</keyword>
<dbReference type="Pfam" id="PF04561">
    <property type="entry name" value="RNA_pol_Rpb2_2"/>
    <property type="match status" value="1"/>
</dbReference>
<protein>
    <recommendedName>
        <fullName evidence="3">DNA-directed RNA polymerase</fullName>
        <ecNumber evidence="3">2.7.7.6</ecNumber>
    </recommendedName>
</protein>
<evidence type="ECO:0000256" key="8">
    <source>
        <dbReference type="ARBA" id="ARBA00022771"/>
    </source>
</evidence>
<proteinExistence type="evidence at transcript level"/>
<evidence type="ECO:0000256" key="9">
    <source>
        <dbReference type="ARBA" id="ARBA00022833"/>
    </source>
</evidence>
<evidence type="ECO:0000256" key="2">
    <source>
        <dbReference type="ARBA" id="ARBA00006835"/>
    </source>
</evidence>
<comment type="subcellular location">
    <subcellularLocation>
        <location evidence="1">Nucleus</location>
    </subcellularLocation>
</comment>
<keyword evidence="8" id="KW-0863">Zinc-finger</keyword>
<keyword evidence="10" id="KW-0804">Transcription</keyword>
<dbReference type="GO" id="GO:0000428">
    <property type="term" value="C:DNA-directed RNA polymerase complex"/>
    <property type="evidence" value="ECO:0007669"/>
    <property type="project" value="UniProtKB-KW"/>
</dbReference>
<evidence type="ECO:0000256" key="10">
    <source>
        <dbReference type="ARBA" id="ARBA00023163"/>
    </source>
</evidence>
<organism evidence="17">
    <name type="scientific">Macrocybe gigantea</name>
    <name type="common">Giant mushroom</name>
    <name type="synonym">Tricholoma giganteum</name>
    <dbReference type="NCBI Taxonomy" id="1491104"/>
    <lineage>
        <taxon>Eukaryota</taxon>
        <taxon>Fungi</taxon>
        <taxon>Dikarya</taxon>
        <taxon>Basidiomycota</taxon>
        <taxon>Agaricomycotina</taxon>
        <taxon>Agaricomycetes</taxon>
        <taxon>Agaricomycetidae</taxon>
        <taxon>Agaricales</taxon>
        <taxon>Tricholomatineae</taxon>
        <taxon>Callistosporiaceae</taxon>
        <taxon>Macrocybe</taxon>
    </lineage>
</organism>
<dbReference type="PANTHER" id="PTHR20856">
    <property type="entry name" value="DNA-DIRECTED RNA POLYMERASE I SUBUNIT 2"/>
    <property type="match status" value="1"/>
</dbReference>
<dbReference type="InterPro" id="IPR007644">
    <property type="entry name" value="RNA_pol_bsu_protrusion"/>
</dbReference>
<keyword evidence="7" id="KW-0479">Metal-binding</keyword>
<dbReference type="GO" id="GO:0005634">
    <property type="term" value="C:nucleus"/>
    <property type="evidence" value="ECO:0007669"/>
    <property type="project" value="UniProtKB-SubCell"/>
</dbReference>
<keyword evidence="5" id="KW-0808">Transferase</keyword>
<dbReference type="SUPFAM" id="SSF64484">
    <property type="entry name" value="beta and beta-prime subunits of DNA dependent RNA-polymerase"/>
    <property type="match status" value="1"/>
</dbReference>
<dbReference type="FunFam" id="3.90.1110.10:FF:000007">
    <property type="entry name" value="DNA-directed RNA polymerase subunit beta"/>
    <property type="match status" value="1"/>
</dbReference>
<reference evidence="17" key="1">
    <citation type="submission" date="2017-01" db="EMBL/GenBank/DDBJ databases">
        <authorList>
            <person name="Mah S.A."/>
            <person name="Swanson W.J."/>
            <person name="Moy G.W."/>
            <person name="Vacquier V.D."/>
        </authorList>
    </citation>
    <scope>NUCLEOTIDE SEQUENCE</scope>
    <source>
        <strain evidence="17">H99</strain>
        <tissue evidence="17">Sporocarp</tissue>
    </source>
</reference>
<dbReference type="InterPro" id="IPR009674">
    <property type="entry name" value="Rpa2_dom_4"/>
</dbReference>
<sequence length="706" mass="79616">MPDVSACSRRKPTFDTLSREEAFKNPAKDGSVYNVLNEFVTPHIESFNALFDDSGLPNGDGDGTGLISLALKDIGDRIVFDSRRSGDGTSWGNRMRIWIEQVTISRPMVPGKDRTALERRVFPSEARERLTSYRGRMTIKLRWTNISGHTDELIKDCGLVPIMVRSVRCNLRGMSSADLVRHHEEAEEFGGYFIINGNERIIRYLILPRRNHVISLVRPSFANRGPSYTSYAVQIRCVRPDQTSATNTLHYLSNGSAMLRFSWRKQEYVIPIMLILKALVGASDKEIFEGVIMQDYENTFLTDRVELLLRSFKMFKLHTGEQCLEYLGDKFRVVLGLPEDWTNAAVGIWLIQKMVLVHLESPRDKFRLLLFMLRKLYALVSGSCCADNPDSPQHQEVLLPGTLYGMIIKERLDEILNAIRNTIASEVRNGTPIDFNDSRWFQKIFSRVNFDIGSKLSNFLATGNLVSPSGLDLQQASGFTIVAEKLNWQRYISHFRCIHRGAFFAELKTTTVRKLLPEAWGFLCPVHTPDGSPCGLLNHLSRTCRIVTSPLTVAHVPALLAAHGMTQAFVPSIHGQRNLCVQLDGCIIGWAPPALAAQLAQNLRVWKTEGKHEVPLDLEIGLVPVSRGGQYPGLFLFSSRSRMMRPVKYLGNRRDDQVGSFEQVYMNIACTPEEIEPGTSTHVEHNPTNFLSILANLTPFSDFNQV</sequence>
<evidence type="ECO:0000259" key="13">
    <source>
        <dbReference type="Pfam" id="PF04561"/>
    </source>
</evidence>
<name>A0A2K8JLB6_MACGN</name>
<evidence type="ECO:0000256" key="1">
    <source>
        <dbReference type="ARBA" id="ARBA00004123"/>
    </source>
</evidence>
<dbReference type="InterPro" id="IPR015712">
    <property type="entry name" value="DNA-dir_RNA_pol_su2"/>
</dbReference>
<dbReference type="InterPro" id="IPR037034">
    <property type="entry name" value="RNA_pol_Rpb2_2_sf"/>
</dbReference>
<evidence type="ECO:0000259" key="16">
    <source>
        <dbReference type="Pfam" id="PF06883"/>
    </source>
</evidence>
<feature type="domain" description="RNA polymerase Rpb2" evidence="15">
    <location>
        <begin position="482"/>
        <end position="546"/>
    </location>
</feature>
<evidence type="ECO:0000256" key="7">
    <source>
        <dbReference type="ARBA" id="ARBA00022723"/>
    </source>
</evidence>
<keyword evidence="9" id="KW-0862">Zinc</keyword>
<dbReference type="FunFam" id="3.90.1100.10:FF:000008">
    <property type="entry name" value="DNA-directed RNA polymerase subunit beta"/>
    <property type="match status" value="1"/>
</dbReference>
<dbReference type="InterPro" id="IPR007645">
    <property type="entry name" value="RNA_pol_Rpb2_3"/>
</dbReference>
<dbReference type="Pfam" id="PF04565">
    <property type="entry name" value="RNA_pol_Rpb2_3"/>
    <property type="match status" value="1"/>
</dbReference>
<dbReference type="Pfam" id="PF04563">
    <property type="entry name" value="RNA_pol_Rpb2_1"/>
    <property type="match status" value="1"/>
</dbReference>
<accession>A0A2K8JLB6</accession>
<evidence type="ECO:0000313" key="17">
    <source>
        <dbReference type="EMBL" id="ATU82296.1"/>
    </source>
</evidence>
<dbReference type="EC" id="2.7.7.6" evidence="3"/>
<dbReference type="FunFam" id="3.90.1070.20:FF:000003">
    <property type="entry name" value="DNA-directed RNA polymerase subunit beta"/>
    <property type="match status" value="1"/>
</dbReference>
<evidence type="ECO:0000256" key="4">
    <source>
        <dbReference type="ARBA" id="ARBA00022478"/>
    </source>
</evidence>
<dbReference type="AlphaFoldDB" id="A0A2K8JLB6"/>
<comment type="similarity">
    <text evidence="2 12">Belongs to the RNA polymerase beta chain family.</text>
</comment>
<dbReference type="FunFam" id="3.90.1100.10:FF:000016">
    <property type="entry name" value="DNA-directed RNA polymerase subunit beta"/>
    <property type="match status" value="1"/>
</dbReference>
<evidence type="ECO:0000256" key="5">
    <source>
        <dbReference type="ARBA" id="ARBA00022679"/>
    </source>
</evidence>
<dbReference type="EMBL" id="KY427749">
    <property type="protein sequence ID" value="ATU82296.1"/>
    <property type="molecule type" value="mRNA"/>
</dbReference>
<evidence type="ECO:0000259" key="14">
    <source>
        <dbReference type="Pfam" id="PF04563"/>
    </source>
</evidence>
<evidence type="ECO:0000259" key="15">
    <source>
        <dbReference type="Pfam" id="PF04565"/>
    </source>
</evidence>